<proteinExistence type="predicted"/>
<sequence length="24" mass="2761">MLDLESVVIFLIHVFPFLSSLLLD</sequence>
<accession>A0A2P2LL29</accession>
<keyword evidence="1" id="KW-0812">Transmembrane</keyword>
<evidence type="ECO:0000256" key="1">
    <source>
        <dbReference type="SAM" id="Phobius"/>
    </source>
</evidence>
<dbReference type="EMBL" id="GGEC01038188">
    <property type="protein sequence ID" value="MBX18672.1"/>
    <property type="molecule type" value="Transcribed_RNA"/>
</dbReference>
<protein>
    <submittedName>
        <fullName evidence="2">Uncharacterized protein</fullName>
    </submittedName>
</protein>
<organism evidence="2">
    <name type="scientific">Rhizophora mucronata</name>
    <name type="common">Asiatic mangrove</name>
    <dbReference type="NCBI Taxonomy" id="61149"/>
    <lineage>
        <taxon>Eukaryota</taxon>
        <taxon>Viridiplantae</taxon>
        <taxon>Streptophyta</taxon>
        <taxon>Embryophyta</taxon>
        <taxon>Tracheophyta</taxon>
        <taxon>Spermatophyta</taxon>
        <taxon>Magnoliopsida</taxon>
        <taxon>eudicotyledons</taxon>
        <taxon>Gunneridae</taxon>
        <taxon>Pentapetalae</taxon>
        <taxon>rosids</taxon>
        <taxon>fabids</taxon>
        <taxon>Malpighiales</taxon>
        <taxon>Rhizophoraceae</taxon>
        <taxon>Rhizophora</taxon>
    </lineage>
</organism>
<name>A0A2P2LL29_RHIMU</name>
<keyword evidence="1" id="KW-1133">Transmembrane helix</keyword>
<feature type="transmembrane region" description="Helical" evidence="1">
    <location>
        <begin position="6"/>
        <end position="23"/>
    </location>
</feature>
<reference evidence="2" key="1">
    <citation type="submission" date="2018-02" db="EMBL/GenBank/DDBJ databases">
        <title>Rhizophora mucronata_Transcriptome.</title>
        <authorList>
            <person name="Meera S.P."/>
            <person name="Sreeshan A."/>
            <person name="Augustine A."/>
        </authorList>
    </citation>
    <scope>NUCLEOTIDE SEQUENCE</scope>
    <source>
        <tissue evidence="2">Leaf</tissue>
    </source>
</reference>
<dbReference type="AlphaFoldDB" id="A0A2P2LL29"/>
<evidence type="ECO:0000313" key="2">
    <source>
        <dbReference type="EMBL" id="MBX18672.1"/>
    </source>
</evidence>
<keyword evidence="1" id="KW-0472">Membrane</keyword>